<accession>A0A167X1L9</accession>
<evidence type="ECO:0000313" key="4">
    <source>
        <dbReference type="Proteomes" id="UP000076874"/>
    </source>
</evidence>
<dbReference type="STRING" id="1081102.A0A167X1L9"/>
<dbReference type="GO" id="GO:0005758">
    <property type="term" value="C:mitochondrial intermembrane space"/>
    <property type="evidence" value="ECO:0007669"/>
    <property type="project" value="EnsemblFungi"/>
</dbReference>
<dbReference type="Gene3D" id="3.60.40.10">
    <property type="entry name" value="PPM-type phosphatase domain"/>
    <property type="match status" value="1"/>
</dbReference>
<evidence type="ECO:0000256" key="1">
    <source>
        <dbReference type="SAM" id="MobiDB-lite"/>
    </source>
</evidence>
<evidence type="ECO:0000313" key="3">
    <source>
        <dbReference type="EMBL" id="OAA64423.1"/>
    </source>
</evidence>
<dbReference type="PANTHER" id="PTHR13832">
    <property type="entry name" value="PROTEIN PHOSPHATASE 2C"/>
    <property type="match status" value="1"/>
</dbReference>
<dbReference type="Pfam" id="PF00481">
    <property type="entry name" value="PP2C"/>
    <property type="match status" value="1"/>
</dbReference>
<comment type="caution">
    <text evidence="3">The sequence shown here is derived from an EMBL/GenBank/DDBJ whole genome shotgun (WGS) entry which is preliminary data.</text>
</comment>
<dbReference type="InterPro" id="IPR015655">
    <property type="entry name" value="PP2C"/>
</dbReference>
<dbReference type="InterPro" id="IPR036457">
    <property type="entry name" value="PPM-type-like_dom_sf"/>
</dbReference>
<dbReference type="SUPFAM" id="SSF81606">
    <property type="entry name" value="PP2C-like"/>
    <property type="match status" value="1"/>
</dbReference>
<dbReference type="GO" id="GO:0004741">
    <property type="term" value="F:[pyruvate dehydrogenase (acetyl-transferring)]-phosphatase activity"/>
    <property type="evidence" value="ECO:0007669"/>
    <property type="project" value="EnsemblFungi"/>
</dbReference>
<proteinExistence type="predicted"/>
<organism evidence="3 4">
    <name type="scientific">Niveomyces insectorum RCEF 264</name>
    <dbReference type="NCBI Taxonomy" id="1081102"/>
    <lineage>
        <taxon>Eukaryota</taxon>
        <taxon>Fungi</taxon>
        <taxon>Dikarya</taxon>
        <taxon>Ascomycota</taxon>
        <taxon>Pezizomycotina</taxon>
        <taxon>Sordariomycetes</taxon>
        <taxon>Hypocreomycetidae</taxon>
        <taxon>Hypocreales</taxon>
        <taxon>Cordycipitaceae</taxon>
        <taxon>Niveomyces</taxon>
    </lineage>
</organism>
<keyword evidence="4" id="KW-1185">Reference proteome</keyword>
<dbReference type="SMART" id="SM00332">
    <property type="entry name" value="PP2Cc"/>
    <property type="match status" value="1"/>
</dbReference>
<feature type="region of interest" description="Disordered" evidence="1">
    <location>
        <begin position="81"/>
        <end position="103"/>
    </location>
</feature>
<dbReference type="Proteomes" id="UP000076874">
    <property type="component" value="Unassembled WGS sequence"/>
</dbReference>
<dbReference type="CDD" id="cd00143">
    <property type="entry name" value="PP2Cc"/>
    <property type="match status" value="1"/>
</dbReference>
<reference evidence="3 4" key="1">
    <citation type="journal article" date="2016" name="Genome Biol. Evol.">
        <title>Divergent and convergent evolution of fungal pathogenicity.</title>
        <authorList>
            <person name="Shang Y."/>
            <person name="Xiao G."/>
            <person name="Zheng P."/>
            <person name="Cen K."/>
            <person name="Zhan S."/>
            <person name="Wang C."/>
        </authorList>
    </citation>
    <scope>NUCLEOTIDE SEQUENCE [LARGE SCALE GENOMIC DNA]</scope>
    <source>
        <strain evidence="3 4">RCEF 264</strain>
    </source>
</reference>
<evidence type="ECO:0000259" key="2">
    <source>
        <dbReference type="PROSITE" id="PS51746"/>
    </source>
</evidence>
<dbReference type="GO" id="GO:0005777">
    <property type="term" value="C:peroxisome"/>
    <property type="evidence" value="ECO:0007669"/>
    <property type="project" value="EnsemblFungi"/>
</dbReference>
<protein>
    <submittedName>
        <fullName evidence="3">Protein phosphatase 2c</fullName>
    </submittedName>
</protein>
<dbReference type="PROSITE" id="PS51746">
    <property type="entry name" value="PPM_2"/>
    <property type="match status" value="1"/>
</dbReference>
<dbReference type="InterPro" id="IPR001932">
    <property type="entry name" value="PPM-type_phosphatase-like_dom"/>
</dbReference>
<dbReference type="OrthoDB" id="420076at2759"/>
<feature type="domain" description="PPM-type phosphatase" evidence="2">
    <location>
        <begin position="251"/>
        <end position="668"/>
    </location>
</feature>
<dbReference type="EMBL" id="AZHD01000004">
    <property type="protein sequence ID" value="OAA64423.1"/>
    <property type="molecule type" value="Genomic_DNA"/>
</dbReference>
<dbReference type="AlphaFoldDB" id="A0A167X1L9"/>
<gene>
    <name evidence="3" type="ORF">SPI_03070</name>
</gene>
<dbReference type="PANTHER" id="PTHR13832:SF792">
    <property type="entry name" value="GM14286P"/>
    <property type="match status" value="1"/>
</dbReference>
<name>A0A167X1L9_9HYPO</name>
<sequence>MRRAAVRAFRTTNQQHTVRGLFRPGYRSALGLQAAVRPQSSSSSSSRGYHGYHYCHYHAHFHHRAQHLRCLSTSSALAARRPLVPPAPFPPRTQRTQPSAGDAPLNGEPLHASMYVRRLSVALVSGLVGYGAYYAYQGEGPVGGGKALFSTKAPSVGAVTGVTTTTSPSTTTGASTASTKAADAAVTSRNVLVIGADELSTGTLIGDGPIAKLTDDAGRRVIEMLNPDQVTQWLRRNEESYAINRGQGVLRYDLVQLASNNPIEDDHAEKIVEVPAKGSAAAGGANTTDWMFWGVFDGHSGWTTSAKLRQALINYVACELNDTYKAAPGDQGPPADAVEGAIKVGFTRLDDDIVNRSAATVLQQKSKTVAAELLAPALSGSCALLAFYESRSQLLRVACTGDSRAVLGRRAASGKWTATPLSVDQTGNNPDEAARLRQQHPGEEHVVRNGRVLGGLEPTRAFGDATYKWTRAVSDRLRESFFGRSQSPLMRTPPYVTAEPVVTTTRIEPANGDFVVMATDGLWEMLTNEEAVGLVGKWIEAQAAEAAAATSTAGRGSQAASNAIASAWSKVFGGSGSGGSGAGALPVEAPVEGSANKNGERTPIRLRQWGISPEDNGRFVVKDKNVATHLVRNALGGSNEEQVSALLTLPAPFSRRYRDDLTVQVIFFGNGNPSGGVALNQEATGPGASIKAKL</sequence>